<name>A0A433Q9G4_9FUNG</name>
<proteinExistence type="inferred from homology"/>
<dbReference type="EMBL" id="RBNJ01010461">
    <property type="protein sequence ID" value="RUS26425.1"/>
    <property type="molecule type" value="Genomic_DNA"/>
</dbReference>
<evidence type="ECO:0000256" key="2">
    <source>
        <dbReference type="ARBA" id="ARBA00022857"/>
    </source>
</evidence>
<dbReference type="Gene3D" id="3.40.50.720">
    <property type="entry name" value="NAD(P)-binding Rossmann-like Domain"/>
    <property type="match status" value="1"/>
</dbReference>
<evidence type="ECO:0000256" key="3">
    <source>
        <dbReference type="ARBA" id="ARBA00023002"/>
    </source>
</evidence>
<evidence type="ECO:0000313" key="5">
    <source>
        <dbReference type="Proteomes" id="UP000274822"/>
    </source>
</evidence>
<organism evidence="4 5">
    <name type="scientific">Jimgerdemannia flammicorona</name>
    <dbReference type="NCBI Taxonomy" id="994334"/>
    <lineage>
        <taxon>Eukaryota</taxon>
        <taxon>Fungi</taxon>
        <taxon>Fungi incertae sedis</taxon>
        <taxon>Mucoromycota</taxon>
        <taxon>Mucoromycotina</taxon>
        <taxon>Endogonomycetes</taxon>
        <taxon>Endogonales</taxon>
        <taxon>Endogonaceae</taxon>
        <taxon>Jimgerdemannia</taxon>
    </lineage>
</organism>
<gene>
    <name evidence="4" type="ORF">BC938DRAFT_470782</name>
</gene>
<dbReference type="AlphaFoldDB" id="A0A433Q9G4"/>
<comment type="similarity">
    <text evidence="1">Belongs to the short-chain dehydrogenases/reductases (SDR) family.</text>
</comment>
<sequence>MRAFVSICEITYRSSASSIRDNPIIDLLKTLSFSTAPEFLDAPTTPAVAEETLEINYFGLVRTDPISTPHLLQPARCATFSSPFFAHMPELSTCRAAPGGSPGSARRTPTPGLTINQLTALVERVLNDVKEGTHQTRGWPRNWLAYSVSKIATVAVSGILARSIAEDAHTRVTLDGCGRTWVDHGRREVL</sequence>
<dbReference type="PANTHER" id="PTHR43963:SF6">
    <property type="entry name" value="CHAIN DEHYDROGENASE FAMILY PROTEIN, PUTATIVE (AFU_ORTHOLOGUE AFUA_3G15350)-RELATED"/>
    <property type="match status" value="1"/>
</dbReference>
<keyword evidence="2" id="KW-0521">NADP</keyword>
<comment type="caution">
    <text evidence="4">The sequence shown here is derived from an EMBL/GenBank/DDBJ whole genome shotgun (WGS) entry which is preliminary data.</text>
</comment>
<keyword evidence="3" id="KW-0560">Oxidoreductase</keyword>
<dbReference type="Proteomes" id="UP000274822">
    <property type="component" value="Unassembled WGS sequence"/>
</dbReference>
<keyword evidence="5" id="KW-1185">Reference proteome</keyword>
<evidence type="ECO:0000256" key="1">
    <source>
        <dbReference type="ARBA" id="ARBA00006484"/>
    </source>
</evidence>
<reference evidence="4 5" key="1">
    <citation type="journal article" date="2018" name="New Phytol.">
        <title>Phylogenomics of Endogonaceae and evolution of mycorrhizas within Mucoromycota.</title>
        <authorList>
            <person name="Chang Y."/>
            <person name="Desiro A."/>
            <person name="Na H."/>
            <person name="Sandor L."/>
            <person name="Lipzen A."/>
            <person name="Clum A."/>
            <person name="Barry K."/>
            <person name="Grigoriev I.V."/>
            <person name="Martin F.M."/>
            <person name="Stajich J.E."/>
            <person name="Smith M.E."/>
            <person name="Bonito G."/>
            <person name="Spatafora J.W."/>
        </authorList>
    </citation>
    <scope>NUCLEOTIDE SEQUENCE [LARGE SCALE GENOMIC DNA]</scope>
    <source>
        <strain evidence="4 5">AD002</strain>
    </source>
</reference>
<evidence type="ECO:0000313" key="4">
    <source>
        <dbReference type="EMBL" id="RUS26425.1"/>
    </source>
</evidence>
<protein>
    <submittedName>
        <fullName evidence="4">Uncharacterized protein</fullName>
    </submittedName>
</protein>
<dbReference type="PANTHER" id="PTHR43963">
    <property type="entry name" value="CARBONYL REDUCTASE 1-RELATED"/>
    <property type="match status" value="1"/>
</dbReference>
<feature type="non-terminal residue" evidence="4">
    <location>
        <position position="190"/>
    </location>
</feature>
<accession>A0A433Q9G4</accession>
<dbReference type="GO" id="GO:0016491">
    <property type="term" value="F:oxidoreductase activity"/>
    <property type="evidence" value="ECO:0007669"/>
    <property type="project" value="UniProtKB-KW"/>
</dbReference>